<dbReference type="GeneID" id="81432194"/>
<accession>A0A9W9VTH2</accession>
<dbReference type="AlphaFoldDB" id="A0A9W9VTH2"/>
<protein>
    <submittedName>
        <fullName evidence="2">Uncharacterized protein</fullName>
    </submittedName>
</protein>
<dbReference type="Proteomes" id="UP001147782">
    <property type="component" value="Unassembled WGS sequence"/>
</dbReference>
<comment type="caution">
    <text evidence="2">The sequence shown here is derived from an EMBL/GenBank/DDBJ whole genome shotgun (WGS) entry which is preliminary data.</text>
</comment>
<organism evidence="2 3">
    <name type="scientific">Penicillium cataractarum</name>
    <dbReference type="NCBI Taxonomy" id="2100454"/>
    <lineage>
        <taxon>Eukaryota</taxon>
        <taxon>Fungi</taxon>
        <taxon>Dikarya</taxon>
        <taxon>Ascomycota</taxon>
        <taxon>Pezizomycotina</taxon>
        <taxon>Eurotiomycetes</taxon>
        <taxon>Eurotiomycetidae</taxon>
        <taxon>Eurotiales</taxon>
        <taxon>Aspergillaceae</taxon>
        <taxon>Penicillium</taxon>
    </lineage>
</organism>
<keyword evidence="3" id="KW-1185">Reference proteome</keyword>
<proteinExistence type="predicted"/>
<evidence type="ECO:0000313" key="2">
    <source>
        <dbReference type="EMBL" id="KAJ5389018.1"/>
    </source>
</evidence>
<dbReference type="RefSeq" id="XP_056559746.1">
    <property type="nucleotide sequence ID" value="XM_056693017.1"/>
</dbReference>
<reference evidence="2" key="2">
    <citation type="journal article" date="2023" name="IMA Fungus">
        <title>Comparative genomic study of the Penicillium genus elucidates a diverse pangenome and 15 lateral gene transfer events.</title>
        <authorList>
            <person name="Petersen C."/>
            <person name="Sorensen T."/>
            <person name="Nielsen M.R."/>
            <person name="Sondergaard T.E."/>
            <person name="Sorensen J.L."/>
            <person name="Fitzpatrick D.A."/>
            <person name="Frisvad J.C."/>
            <person name="Nielsen K.L."/>
        </authorList>
    </citation>
    <scope>NUCLEOTIDE SEQUENCE</scope>
    <source>
        <strain evidence="2">IBT 29864</strain>
    </source>
</reference>
<evidence type="ECO:0000313" key="3">
    <source>
        <dbReference type="Proteomes" id="UP001147782"/>
    </source>
</evidence>
<dbReference type="EMBL" id="JAPZBS010000001">
    <property type="protein sequence ID" value="KAJ5389018.1"/>
    <property type="molecule type" value="Genomic_DNA"/>
</dbReference>
<evidence type="ECO:0000256" key="1">
    <source>
        <dbReference type="SAM" id="MobiDB-lite"/>
    </source>
</evidence>
<name>A0A9W9VTH2_9EURO</name>
<gene>
    <name evidence="2" type="ORF">N7496_000086</name>
</gene>
<reference evidence="2" key="1">
    <citation type="submission" date="2022-11" db="EMBL/GenBank/DDBJ databases">
        <authorList>
            <person name="Petersen C."/>
        </authorList>
    </citation>
    <scope>NUCLEOTIDE SEQUENCE</scope>
    <source>
        <strain evidence="2">IBT 29864</strain>
    </source>
</reference>
<sequence length="81" mass="8892">MAFESRAHKWFFTCEAGPTCSNGPTTIVINVASVSDDHRLDDEPKTHVDHPAWSGLSPELRLPQVGRTTSVGEIPTEMPTM</sequence>
<feature type="compositionally biased region" description="Basic and acidic residues" evidence="1">
    <location>
        <begin position="38"/>
        <end position="50"/>
    </location>
</feature>
<feature type="region of interest" description="Disordered" evidence="1">
    <location>
        <begin position="38"/>
        <end position="81"/>
    </location>
</feature>